<sequence length="173" mass="18852">MTAPSQCERHRHTTQSQYRSFWKGQGVASREALSQEWAGGAENEAQLHCARNLETVDQNQNQIWPDGQEGLTQFEAFSPCCAQGLLSSCLTNTTVKQDCAEAVSSLHVNGRLFFKVFSVSTFSIFPSVGFYRSAHLSPADPSGCRGAVTSSGPNADRNDFPLLESLCLGAILF</sequence>
<gene>
    <name evidence="1" type="ORF">SKAU_G00297410</name>
</gene>
<accession>A0A9Q1EV36</accession>
<proteinExistence type="predicted"/>
<comment type="caution">
    <text evidence="1">The sequence shown here is derived from an EMBL/GenBank/DDBJ whole genome shotgun (WGS) entry which is preliminary data.</text>
</comment>
<keyword evidence="2" id="KW-1185">Reference proteome</keyword>
<name>A0A9Q1EV36_SYNKA</name>
<dbReference type="EMBL" id="JAINUF010000012">
    <property type="protein sequence ID" value="KAJ8345548.1"/>
    <property type="molecule type" value="Genomic_DNA"/>
</dbReference>
<protein>
    <submittedName>
        <fullName evidence="1">Uncharacterized protein</fullName>
    </submittedName>
</protein>
<dbReference type="Proteomes" id="UP001152622">
    <property type="component" value="Chromosome 12"/>
</dbReference>
<evidence type="ECO:0000313" key="2">
    <source>
        <dbReference type="Proteomes" id="UP001152622"/>
    </source>
</evidence>
<dbReference type="AlphaFoldDB" id="A0A9Q1EV36"/>
<organism evidence="1 2">
    <name type="scientific">Synaphobranchus kaupii</name>
    <name type="common">Kaup's arrowtooth eel</name>
    <dbReference type="NCBI Taxonomy" id="118154"/>
    <lineage>
        <taxon>Eukaryota</taxon>
        <taxon>Metazoa</taxon>
        <taxon>Chordata</taxon>
        <taxon>Craniata</taxon>
        <taxon>Vertebrata</taxon>
        <taxon>Euteleostomi</taxon>
        <taxon>Actinopterygii</taxon>
        <taxon>Neopterygii</taxon>
        <taxon>Teleostei</taxon>
        <taxon>Anguilliformes</taxon>
        <taxon>Synaphobranchidae</taxon>
        <taxon>Synaphobranchus</taxon>
    </lineage>
</organism>
<evidence type="ECO:0000313" key="1">
    <source>
        <dbReference type="EMBL" id="KAJ8345548.1"/>
    </source>
</evidence>
<reference evidence="1" key="1">
    <citation type="journal article" date="2023" name="Science">
        <title>Genome structures resolve the early diversification of teleost fishes.</title>
        <authorList>
            <person name="Parey E."/>
            <person name="Louis A."/>
            <person name="Montfort J."/>
            <person name="Bouchez O."/>
            <person name="Roques C."/>
            <person name="Iampietro C."/>
            <person name="Lluch J."/>
            <person name="Castinel A."/>
            <person name="Donnadieu C."/>
            <person name="Desvignes T."/>
            <person name="Floi Bucao C."/>
            <person name="Jouanno E."/>
            <person name="Wen M."/>
            <person name="Mejri S."/>
            <person name="Dirks R."/>
            <person name="Jansen H."/>
            <person name="Henkel C."/>
            <person name="Chen W.J."/>
            <person name="Zahm M."/>
            <person name="Cabau C."/>
            <person name="Klopp C."/>
            <person name="Thompson A.W."/>
            <person name="Robinson-Rechavi M."/>
            <person name="Braasch I."/>
            <person name="Lecointre G."/>
            <person name="Bobe J."/>
            <person name="Postlethwait J.H."/>
            <person name="Berthelot C."/>
            <person name="Roest Crollius H."/>
            <person name="Guiguen Y."/>
        </authorList>
    </citation>
    <scope>NUCLEOTIDE SEQUENCE</scope>
    <source>
        <strain evidence="1">WJC10195</strain>
    </source>
</reference>